<dbReference type="InterPro" id="IPR020084">
    <property type="entry name" value="NUDIX_hydrolase_CS"/>
</dbReference>
<dbReference type="Gene3D" id="3.90.79.10">
    <property type="entry name" value="Nucleoside Triphosphate Pyrophosphohydrolase"/>
    <property type="match status" value="1"/>
</dbReference>
<reference evidence="3 4" key="1">
    <citation type="journal article" date="2019" name="Int. J. Syst. Evol. Microbiol.">
        <title>The Global Catalogue of Microorganisms (GCM) 10K type strain sequencing project: providing services to taxonomists for standard genome sequencing and annotation.</title>
        <authorList>
            <consortium name="The Broad Institute Genomics Platform"/>
            <consortium name="The Broad Institute Genome Sequencing Center for Infectious Disease"/>
            <person name="Wu L."/>
            <person name="Ma J."/>
        </authorList>
    </citation>
    <scope>NUCLEOTIDE SEQUENCE [LARGE SCALE GENOMIC DNA]</scope>
    <source>
        <strain evidence="3 4">JCM 16013</strain>
    </source>
</reference>
<dbReference type="PROSITE" id="PS00893">
    <property type="entry name" value="NUDIX_BOX"/>
    <property type="match status" value="1"/>
</dbReference>
<name>A0ABN2S0F9_9ACTN</name>
<dbReference type="InterPro" id="IPR051325">
    <property type="entry name" value="Nudix_hydrolase_domain"/>
</dbReference>
<dbReference type="InterPro" id="IPR000086">
    <property type="entry name" value="NUDIX_hydrolase_dom"/>
</dbReference>
<dbReference type="EMBL" id="BAAAQM010000024">
    <property type="protein sequence ID" value="GAA1978187.1"/>
    <property type="molecule type" value="Genomic_DNA"/>
</dbReference>
<evidence type="ECO:0000313" key="3">
    <source>
        <dbReference type="EMBL" id="GAA1978187.1"/>
    </source>
</evidence>
<dbReference type="CDD" id="cd04662">
    <property type="entry name" value="NUDIX_Hydrolase"/>
    <property type="match status" value="1"/>
</dbReference>
<evidence type="ECO:0000256" key="1">
    <source>
        <dbReference type="ARBA" id="ARBA00022801"/>
    </source>
</evidence>
<accession>A0ABN2S0F9</accession>
<dbReference type="Pfam" id="PF00293">
    <property type="entry name" value="NUDIX"/>
    <property type="match status" value="1"/>
</dbReference>
<organism evidence="3 4">
    <name type="scientific">Catenulispora subtropica</name>
    <dbReference type="NCBI Taxonomy" id="450798"/>
    <lineage>
        <taxon>Bacteria</taxon>
        <taxon>Bacillati</taxon>
        <taxon>Actinomycetota</taxon>
        <taxon>Actinomycetes</taxon>
        <taxon>Catenulisporales</taxon>
        <taxon>Catenulisporaceae</taxon>
        <taxon>Catenulispora</taxon>
    </lineage>
</organism>
<dbReference type="PANTHER" id="PTHR21340:SF7">
    <property type="entry name" value="NUDIX HYDROLASE DOMAIN-CONTAINING PROTEIN"/>
    <property type="match status" value="1"/>
</dbReference>
<comment type="caution">
    <text evidence="3">The sequence shown here is derived from an EMBL/GenBank/DDBJ whole genome shotgun (WGS) entry which is preliminary data.</text>
</comment>
<dbReference type="RefSeq" id="WP_425558696.1">
    <property type="nucleotide sequence ID" value="NZ_BAAAQM010000024.1"/>
</dbReference>
<protein>
    <submittedName>
        <fullName evidence="3">NUDIX domain-containing protein</fullName>
    </submittedName>
</protein>
<sequence length="154" mass="16872">MKRSAGILMYKLEAGELRVLLVHPGGPLFARRDEGWWSIPKGEYVDGEDAVTAAVRELWEETGAKVDAARLVELGSVRQKSGKVVSAWCVEGDFDVTSLVSNVFELEWPPRSGVLQVFPEVDRGEWFGVEAARAKINSAQAAFIDRLEALLAAG</sequence>
<feature type="domain" description="Nudix hydrolase" evidence="2">
    <location>
        <begin position="1"/>
        <end position="149"/>
    </location>
</feature>
<evidence type="ECO:0000313" key="4">
    <source>
        <dbReference type="Proteomes" id="UP001499854"/>
    </source>
</evidence>
<dbReference type="InterPro" id="IPR015797">
    <property type="entry name" value="NUDIX_hydrolase-like_dom_sf"/>
</dbReference>
<keyword evidence="1" id="KW-0378">Hydrolase</keyword>
<dbReference type="PANTHER" id="PTHR21340">
    <property type="entry name" value="DIADENOSINE 5,5-P1,P4-TETRAPHOSPHATE PYROPHOSPHOHYDROLASE MUTT"/>
    <property type="match status" value="1"/>
</dbReference>
<dbReference type="PROSITE" id="PS51462">
    <property type="entry name" value="NUDIX"/>
    <property type="match status" value="1"/>
</dbReference>
<keyword evidence="4" id="KW-1185">Reference proteome</keyword>
<proteinExistence type="predicted"/>
<dbReference type="SUPFAM" id="SSF55811">
    <property type="entry name" value="Nudix"/>
    <property type="match status" value="1"/>
</dbReference>
<dbReference type="Proteomes" id="UP001499854">
    <property type="component" value="Unassembled WGS sequence"/>
</dbReference>
<evidence type="ECO:0000259" key="2">
    <source>
        <dbReference type="PROSITE" id="PS51462"/>
    </source>
</evidence>
<gene>
    <name evidence="3" type="ORF">GCM10009838_43730</name>
</gene>